<dbReference type="InParanoid" id="A0A4V3CT81"/>
<name>A0A4V3CT81_9BURK</name>
<dbReference type="InterPro" id="IPR029787">
    <property type="entry name" value="Nucleotide_cyclase"/>
</dbReference>
<reference evidence="4 5" key="1">
    <citation type="submission" date="2019-03" db="EMBL/GenBank/DDBJ databases">
        <title>Genomic Encyclopedia of Type Strains, Phase IV (KMG-IV): sequencing the most valuable type-strain genomes for metagenomic binning, comparative biology and taxonomic classification.</title>
        <authorList>
            <person name="Goeker M."/>
        </authorList>
    </citation>
    <scope>NUCLEOTIDE SEQUENCE [LARGE SCALE GENOMIC DNA]</scope>
    <source>
        <strain evidence="4 5">DSM 16998</strain>
    </source>
</reference>
<comment type="caution">
    <text evidence="4">The sequence shown here is derived from an EMBL/GenBank/DDBJ whole genome shotgun (WGS) entry which is preliminary data.</text>
</comment>
<dbReference type="Gene3D" id="1.20.120.30">
    <property type="entry name" value="Aspartate receptor, ligand-binding domain"/>
    <property type="match status" value="1"/>
</dbReference>
<dbReference type="InterPro" id="IPR050469">
    <property type="entry name" value="Diguanylate_Cyclase"/>
</dbReference>
<evidence type="ECO:0000256" key="2">
    <source>
        <dbReference type="ARBA" id="ARBA00034247"/>
    </source>
</evidence>
<protein>
    <recommendedName>
        <fullName evidence="1">diguanylate cyclase</fullName>
        <ecNumber evidence="1">2.7.7.65</ecNumber>
    </recommendedName>
</protein>
<dbReference type="GO" id="GO:1902201">
    <property type="term" value="P:negative regulation of bacterial-type flagellum-dependent cell motility"/>
    <property type="evidence" value="ECO:0007669"/>
    <property type="project" value="TreeGrafter"/>
</dbReference>
<dbReference type="CDD" id="cd01949">
    <property type="entry name" value="GGDEF"/>
    <property type="match status" value="1"/>
</dbReference>
<dbReference type="EMBL" id="SNXS01000004">
    <property type="protein sequence ID" value="TDP64174.1"/>
    <property type="molecule type" value="Genomic_DNA"/>
</dbReference>
<proteinExistence type="predicted"/>
<organism evidence="4 5">
    <name type="scientific">Roseateles toxinivorans</name>
    <dbReference type="NCBI Taxonomy" id="270368"/>
    <lineage>
        <taxon>Bacteria</taxon>
        <taxon>Pseudomonadati</taxon>
        <taxon>Pseudomonadota</taxon>
        <taxon>Betaproteobacteria</taxon>
        <taxon>Burkholderiales</taxon>
        <taxon>Sphaerotilaceae</taxon>
        <taxon>Roseateles</taxon>
    </lineage>
</organism>
<gene>
    <name evidence="4" type="ORF">DES47_104463</name>
</gene>
<evidence type="ECO:0000313" key="5">
    <source>
        <dbReference type="Proteomes" id="UP000295361"/>
    </source>
</evidence>
<evidence type="ECO:0000259" key="3">
    <source>
        <dbReference type="PROSITE" id="PS50887"/>
    </source>
</evidence>
<dbReference type="PROSITE" id="PS50887">
    <property type="entry name" value="GGDEF"/>
    <property type="match status" value="1"/>
</dbReference>
<dbReference type="RefSeq" id="WP_166652050.1">
    <property type="nucleotide sequence ID" value="NZ_SNXS01000004.1"/>
</dbReference>
<dbReference type="InterPro" id="IPR043128">
    <property type="entry name" value="Rev_trsase/Diguanyl_cyclase"/>
</dbReference>
<dbReference type="SMART" id="SM00267">
    <property type="entry name" value="GGDEF"/>
    <property type="match status" value="1"/>
</dbReference>
<dbReference type="PANTHER" id="PTHR45138">
    <property type="entry name" value="REGULATORY COMPONENTS OF SENSORY TRANSDUCTION SYSTEM"/>
    <property type="match status" value="1"/>
</dbReference>
<dbReference type="GO" id="GO:0052621">
    <property type="term" value="F:diguanylate cyclase activity"/>
    <property type="evidence" value="ECO:0007669"/>
    <property type="project" value="UniProtKB-EC"/>
</dbReference>
<dbReference type="AlphaFoldDB" id="A0A4V3CT81"/>
<keyword evidence="5" id="KW-1185">Reference proteome</keyword>
<dbReference type="Proteomes" id="UP000295361">
    <property type="component" value="Unassembled WGS sequence"/>
</dbReference>
<dbReference type="Gene3D" id="3.30.70.270">
    <property type="match status" value="1"/>
</dbReference>
<dbReference type="Pfam" id="PF00990">
    <property type="entry name" value="GGDEF"/>
    <property type="match status" value="1"/>
</dbReference>
<dbReference type="SUPFAM" id="SSF55073">
    <property type="entry name" value="Nucleotide cyclase"/>
    <property type="match status" value="1"/>
</dbReference>
<feature type="domain" description="GGDEF" evidence="3">
    <location>
        <begin position="164"/>
        <end position="297"/>
    </location>
</feature>
<accession>A0A4V3CT81</accession>
<sequence length="303" mass="33093">MDLVNGSVESLSRLLDGIDAAVQDHLSWNQGLFRSVLLGEAPAEGLLRPGAHERCHLGLWLQREHAQLSAIDAELTQAVAESHGRMHDGARELGSARLEGRSDLRAALTAYEEGQRQMISSLAELKHAIESVTGSIDVLTGLPLRHGLDAVFVQCRRDARREGRRCYLAMIDVDHFKSVNDRFGHPAGDEVLVHVARTLRVALRENDPLIRYGGEEFLALLRCDDVAAAELAASRLLEALRGASIELGLGRGLRLTATIGLAEALNEDSLQTTLMRADRALLQGKLNGRDRHVMALAREATST</sequence>
<dbReference type="InterPro" id="IPR000160">
    <property type="entry name" value="GGDEF_dom"/>
</dbReference>
<dbReference type="GO" id="GO:0043709">
    <property type="term" value="P:cell adhesion involved in single-species biofilm formation"/>
    <property type="evidence" value="ECO:0007669"/>
    <property type="project" value="TreeGrafter"/>
</dbReference>
<dbReference type="GO" id="GO:0005886">
    <property type="term" value="C:plasma membrane"/>
    <property type="evidence" value="ECO:0007669"/>
    <property type="project" value="TreeGrafter"/>
</dbReference>
<dbReference type="NCBIfam" id="TIGR00254">
    <property type="entry name" value="GGDEF"/>
    <property type="match status" value="1"/>
</dbReference>
<dbReference type="EC" id="2.7.7.65" evidence="1"/>
<evidence type="ECO:0000313" key="4">
    <source>
        <dbReference type="EMBL" id="TDP64174.1"/>
    </source>
</evidence>
<comment type="catalytic activity">
    <reaction evidence="2">
        <text>2 GTP = 3',3'-c-di-GMP + 2 diphosphate</text>
        <dbReference type="Rhea" id="RHEA:24898"/>
        <dbReference type="ChEBI" id="CHEBI:33019"/>
        <dbReference type="ChEBI" id="CHEBI:37565"/>
        <dbReference type="ChEBI" id="CHEBI:58805"/>
        <dbReference type="EC" id="2.7.7.65"/>
    </reaction>
</comment>
<dbReference type="FunCoup" id="A0A4V3CT81">
    <property type="interactions" value="125"/>
</dbReference>
<dbReference type="PANTHER" id="PTHR45138:SF9">
    <property type="entry name" value="DIGUANYLATE CYCLASE DGCM-RELATED"/>
    <property type="match status" value="1"/>
</dbReference>
<evidence type="ECO:0000256" key="1">
    <source>
        <dbReference type="ARBA" id="ARBA00012528"/>
    </source>
</evidence>